<feature type="region of interest" description="Disordered" evidence="1">
    <location>
        <begin position="79"/>
        <end position="116"/>
    </location>
</feature>
<gene>
    <name evidence="2" type="ORF">AB1Y20_015909</name>
</gene>
<feature type="compositionally biased region" description="Low complexity" evidence="1">
    <location>
        <begin position="182"/>
        <end position="191"/>
    </location>
</feature>
<feature type="region of interest" description="Disordered" evidence="1">
    <location>
        <begin position="153"/>
        <end position="193"/>
    </location>
</feature>
<dbReference type="EMBL" id="JBGBPQ010000003">
    <property type="protein sequence ID" value="KAL1527232.1"/>
    <property type="molecule type" value="Genomic_DNA"/>
</dbReference>
<evidence type="ECO:0000313" key="3">
    <source>
        <dbReference type="Proteomes" id="UP001515480"/>
    </source>
</evidence>
<feature type="compositionally biased region" description="Polar residues" evidence="1">
    <location>
        <begin position="79"/>
        <end position="90"/>
    </location>
</feature>
<comment type="caution">
    <text evidence="2">The sequence shown here is derived from an EMBL/GenBank/DDBJ whole genome shotgun (WGS) entry which is preliminary data.</text>
</comment>
<sequence length="208" mass="22292">MRQFHSLLAPTEAILKNCSPPLAPPPTARPHALPRPSTMMATTNSHSALPRDASTPGMRNLDNMSKLIAAEALTSMLRDNSSERLSTSASPELIRISQPQRPPKRPASATADGQIARRGLVFPSGGLSSEPAFDAKRLKSDKAWLKQWRPSFELGSTSPAHSDGTADNTTTPPSPTDIMHVPDPSSPSSCSERPRALFKAFLPSLALP</sequence>
<dbReference type="AlphaFoldDB" id="A0AB34K1W4"/>
<dbReference type="Proteomes" id="UP001515480">
    <property type="component" value="Unassembled WGS sequence"/>
</dbReference>
<proteinExistence type="predicted"/>
<evidence type="ECO:0000256" key="1">
    <source>
        <dbReference type="SAM" id="MobiDB-lite"/>
    </source>
</evidence>
<feature type="region of interest" description="Disordered" evidence="1">
    <location>
        <begin position="17"/>
        <end position="58"/>
    </location>
</feature>
<evidence type="ECO:0000313" key="2">
    <source>
        <dbReference type="EMBL" id="KAL1527232.1"/>
    </source>
</evidence>
<organism evidence="2 3">
    <name type="scientific">Prymnesium parvum</name>
    <name type="common">Toxic golden alga</name>
    <dbReference type="NCBI Taxonomy" id="97485"/>
    <lineage>
        <taxon>Eukaryota</taxon>
        <taxon>Haptista</taxon>
        <taxon>Haptophyta</taxon>
        <taxon>Prymnesiophyceae</taxon>
        <taxon>Prymnesiales</taxon>
        <taxon>Prymnesiaceae</taxon>
        <taxon>Prymnesium</taxon>
    </lineage>
</organism>
<keyword evidence="3" id="KW-1185">Reference proteome</keyword>
<protein>
    <submittedName>
        <fullName evidence="2">Uncharacterized protein</fullName>
    </submittedName>
</protein>
<feature type="compositionally biased region" description="Polar residues" evidence="1">
    <location>
        <begin position="154"/>
        <end position="171"/>
    </location>
</feature>
<reference evidence="2 3" key="1">
    <citation type="journal article" date="2024" name="Science">
        <title>Giant polyketide synthase enzymes in the biosynthesis of giant marine polyether toxins.</title>
        <authorList>
            <person name="Fallon T.R."/>
            <person name="Shende V.V."/>
            <person name="Wierzbicki I.H."/>
            <person name="Pendleton A.L."/>
            <person name="Watervoot N.F."/>
            <person name="Auber R.P."/>
            <person name="Gonzalez D.J."/>
            <person name="Wisecaver J.H."/>
            <person name="Moore B.S."/>
        </authorList>
    </citation>
    <scope>NUCLEOTIDE SEQUENCE [LARGE SCALE GENOMIC DNA]</scope>
    <source>
        <strain evidence="2 3">12B1</strain>
    </source>
</reference>
<accession>A0AB34K1W4</accession>
<name>A0AB34K1W4_PRYPA</name>